<evidence type="ECO:0000259" key="1">
    <source>
        <dbReference type="Pfam" id="PF13460"/>
    </source>
</evidence>
<protein>
    <submittedName>
        <fullName evidence="2">Capsule biosynthesis protein CapD</fullName>
    </submittedName>
</protein>
<dbReference type="InterPro" id="IPR016040">
    <property type="entry name" value="NAD(P)-bd_dom"/>
</dbReference>
<dbReference type="Pfam" id="PF13460">
    <property type="entry name" value="NAD_binding_10"/>
    <property type="match status" value="1"/>
</dbReference>
<gene>
    <name evidence="2" type="ORF">CEP50_13645</name>
</gene>
<dbReference type="InterPro" id="IPR051604">
    <property type="entry name" value="Ergot_Alk_Oxidoreductase"/>
</dbReference>
<reference evidence="2 3" key="1">
    <citation type="submission" date="2018-03" db="EMBL/GenBank/DDBJ databases">
        <title>Actinopolyspora mortivallis from Sahara, screening for active biomolecules.</title>
        <authorList>
            <person name="Selama O."/>
            <person name="Wellington E.M.H."/>
            <person name="Hacene H."/>
        </authorList>
    </citation>
    <scope>NUCLEOTIDE SEQUENCE [LARGE SCALE GENOMIC DNA]</scope>
    <source>
        <strain evidence="2 3">M5A</strain>
    </source>
</reference>
<dbReference type="InParanoid" id="A0A2T0GUR7"/>
<dbReference type="PANTHER" id="PTHR43162">
    <property type="match status" value="1"/>
</dbReference>
<evidence type="ECO:0000313" key="2">
    <source>
        <dbReference type="EMBL" id="PRW62773.1"/>
    </source>
</evidence>
<organism evidence="2 3">
    <name type="scientific">Actinopolyspora mortivallis</name>
    <dbReference type="NCBI Taxonomy" id="33906"/>
    <lineage>
        <taxon>Bacteria</taxon>
        <taxon>Bacillati</taxon>
        <taxon>Actinomycetota</taxon>
        <taxon>Actinomycetes</taxon>
        <taxon>Actinopolysporales</taxon>
        <taxon>Actinopolysporaceae</taxon>
        <taxon>Actinopolyspora</taxon>
    </lineage>
</organism>
<dbReference type="PANTHER" id="PTHR43162:SF1">
    <property type="entry name" value="PRESTALK A DIFFERENTIATION PROTEIN A"/>
    <property type="match status" value="1"/>
</dbReference>
<accession>A0A2T0GUR7</accession>
<sequence length="283" mass="30620">MLSGPFRRLGDFMILVTSATGNIGRALVRELHDSGHPVRAATRSPHRAVFPSGVEVVHGDLDDPASFREAFAGVTGFLLLGAPGDVPGLLRTAARAGVRRVVLVSSLLAETHPDSVIGRGALSGEEIVRDSGLEWTVLRPWEFASNAFWWAPSIREHGSVHSHEVPEGSQVVDPADIAAVAARALTEPGHEQRIHPLTGSERLTVAQRVAVLSEELARPIEFVELSTEQARQRMLRYMPAGIVEDMLSTSGKDPGVLDTVREITGAPARTFRQWARRNIAAFG</sequence>
<evidence type="ECO:0000313" key="3">
    <source>
        <dbReference type="Proteomes" id="UP000239352"/>
    </source>
</evidence>
<dbReference type="Gene3D" id="3.40.50.720">
    <property type="entry name" value="NAD(P)-binding Rossmann-like Domain"/>
    <property type="match status" value="1"/>
</dbReference>
<dbReference type="Proteomes" id="UP000239352">
    <property type="component" value="Unassembled WGS sequence"/>
</dbReference>
<comment type="caution">
    <text evidence="2">The sequence shown here is derived from an EMBL/GenBank/DDBJ whole genome shotgun (WGS) entry which is preliminary data.</text>
</comment>
<dbReference type="SUPFAM" id="SSF51735">
    <property type="entry name" value="NAD(P)-binding Rossmann-fold domains"/>
    <property type="match status" value="1"/>
</dbReference>
<name>A0A2T0GUR7_ACTMO</name>
<dbReference type="EMBL" id="PVSR01000025">
    <property type="protein sequence ID" value="PRW62773.1"/>
    <property type="molecule type" value="Genomic_DNA"/>
</dbReference>
<dbReference type="InterPro" id="IPR036291">
    <property type="entry name" value="NAD(P)-bd_dom_sf"/>
</dbReference>
<dbReference type="Gene3D" id="3.90.25.10">
    <property type="entry name" value="UDP-galactose 4-epimerase, domain 1"/>
    <property type="match status" value="1"/>
</dbReference>
<feature type="domain" description="NAD(P)-binding" evidence="1">
    <location>
        <begin position="19"/>
        <end position="188"/>
    </location>
</feature>
<dbReference type="AlphaFoldDB" id="A0A2T0GUR7"/>
<keyword evidence="3" id="KW-1185">Reference proteome</keyword>
<proteinExistence type="predicted"/>